<proteinExistence type="predicted"/>
<accession>A0A7J5XXB4</accession>
<evidence type="ECO:0000313" key="2">
    <source>
        <dbReference type="Proteomes" id="UP000518266"/>
    </source>
</evidence>
<evidence type="ECO:0000313" key="1">
    <source>
        <dbReference type="EMBL" id="KAF3841159.1"/>
    </source>
</evidence>
<name>A0A7J5XXB4_DISMA</name>
<sequence length="178" mass="19778">MTGLAESFVVFPGTCPTQTIKEGFYNMAGIDIECCSYDVHCCIINAAYYFIGFPRVLGCIDCTHIPISACLGENEVTMCLITSLEAKWPGSVYDSRIFSESSLCHKLEQGMETVHSYCFVRLKLPVYFYGNLPLSSGLFSGVLLEDRAAATRVSRDPPFHPYHQWPTLIVAEGQLLGR</sequence>
<keyword evidence="2" id="KW-1185">Reference proteome</keyword>
<dbReference type="OrthoDB" id="2415966at2759"/>
<dbReference type="Proteomes" id="UP000518266">
    <property type="component" value="Unassembled WGS sequence"/>
</dbReference>
<organism evidence="1 2">
    <name type="scientific">Dissostichus mawsoni</name>
    <name type="common">Antarctic cod</name>
    <dbReference type="NCBI Taxonomy" id="36200"/>
    <lineage>
        <taxon>Eukaryota</taxon>
        <taxon>Metazoa</taxon>
        <taxon>Chordata</taxon>
        <taxon>Craniata</taxon>
        <taxon>Vertebrata</taxon>
        <taxon>Euteleostomi</taxon>
        <taxon>Actinopterygii</taxon>
        <taxon>Neopterygii</taxon>
        <taxon>Teleostei</taxon>
        <taxon>Neoteleostei</taxon>
        <taxon>Acanthomorphata</taxon>
        <taxon>Eupercaria</taxon>
        <taxon>Perciformes</taxon>
        <taxon>Notothenioidei</taxon>
        <taxon>Nototheniidae</taxon>
        <taxon>Dissostichus</taxon>
    </lineage>
</organism>
<comment type="caution">
    <text evidence="1">The sequence shown here is derived from an EMBL/GenBank/DDBJ whole genome shotgun (WGS) entry which is preliminary data.</text>
</comment>
<protein>
    <recommendedName>
        <fullName evidence="3">DDE Tnp4 domain-containing protein</fullName>
    </recommendedName>
</protein>
<reference evidence="1 2" key="1">
    <citation type="submission" date="2020-03" db="EMBL/GenBank/DDBJ databases">
        <title>Dissostichus mawsoni Genome sequencing and assembly.</title>
        <authorList>
            <person name="Park H."/>
        </authorList>
    </citation>
    <scope>NUCLEOTIDE SEQUENCE [LARGE SCALE GENOMIC DNA]</scope>
    <source>
        <strain evidence="1">DM0001</strain>
        <tissue evidence="1">Muscle</tissue>
    </source>
</reference>
<dbReference type="AlphaFoldDB" id="A0A7J5XXB4"/>
<evidence type="ECO:0008006" key="3">
    <source>
        <dbReference type="Google" id="ProtNLM"/>
    </source>
</evidence>
<gene>
    <name evidence="1" type="ORF">F7725_007021</name>
</gene>
<dbReference type="EMBL" id="JAAKFY010000020">
    <property type="protein sequence ID" value="KAF3841159.1"/>
    <property type="molecule type" value="Genomic_DNA"/>
</dbReference>
<feature type="non-terminal residue" evidence="1">
    <location>
        <position position="1"/>
    </location>
</feature>